<dbReference type="GO" id="GO:0016791">
    <property type="term" value="F:phosphatase activity"/>
    <property type="evidence" value="ECO:0007669"/>
    <property type="project" value="InterPro"/>
</dbReference>
<dbReference type="InterPro" id="IPR000300">
    <property type="entry name" value="IPPc"/>
</dbReference>
<dbReference type="CDD" id="cd24086">
    <property type="entry name" value="ASKHA_NBD_PanK-II_euk"/>
    <property type="match status" value="1"/>
</dbReference>
<evidence type="ECO:0000259" key="5">
    <source>
        <dbReference type="Pfam" id="PF00501"/>
    </source>
</evidence>
<dbReference type="PANTHER" id="PTHR12280">
    <property type="entry name" value="PANTOTHENATE KINASE"/>
    <property type="match status" value="1"/>
</dbReference>
<dbReference type="InterPro" id="IPR043129">
    <property type="entry name" value="ATPase_NBD"/>
</dbReference>
<dbReference type="SUPFAM" id="SSF56219">
    <property type="entry name" value="DNase I-like"/>
    <property type="match status" value="1"/>
</dbReference>
<proteinExistence type="predicted"/>
<sequence length="1469" mass="162656">MQIGVFEDVAQGKGRRPEECTEKAGKSPPSAQVRVLSYNFNILPRGCGGFQKERIQAFLETTDGYDVIMLQEVYAATLLPHFMQKYICFQKTLVDELRRRGFHNYVISKQPSYTTIIRNNVLSDNGLIIASRFPIGQRGSYTFRSHERVDQSVRRGCLFAEVKVPVPGKGEGVSETIIFFNVHLRQEDGVDATLEHVKETRQFAASVLRNICSNPEDVAKVSFVLAGDFNVNGINLHDADQPTKKYEDLVGELQSLNGGVREIVFEARHHHPPTRPTKLFFPTKSKLNRSSLSPQRQDYFFVSPTVGVKKSAICKFVSNSQQPYAYLSDHFGVSAVLTVPHTVRQKHSRTSSLMLLTDPESEEVVHEKSNLISGNKVEIVLFVSVILATFYFSWPVLLCLGLAGIPVWWLLSPNQEVNSEQKLVRRRKAHAQNNESEESELLKSYETLRDSSTVGDVWRKTVHAHSIQRCLGQKNAAGVSEWLAYGAVDARVRELASGLFSLGVTPGDVIGVDCDASVDAVVLELACAAYGFPTLTLLGNDSVMRNLIDDHNVKVVFASRNAVGPILTCRSRNLETVVCMHSFYDTTDALVARDVCITLTSFDEVFCRGRLQPVHVRPRCDGSTLFTLVVDPSTCNSGLEVVRVTHADALRTIRTLVSTAVLPNTQQKQLLVHYTPFSVLFNRLFVLGLFSHGSAVVATPATSSAGALVVFQPTVMLATPSLFSSSTIQLRRRNERYGRLYTWLFEQVYQLRSILINVHCRDSLILRSLFFYSTQHQFGGKVEKIVMCSSDESLSDELEEHIVVCYAPCLRNVFFQPSEGVFCVDGVPAPGVRARLEPFSDKLRGANMGKLVLSRDDGEDRVLPVAATWSTSHTLRLLGPSDSVLLPDKSDYILVAGLERLYSQSRYANDVFLYANPSRPLIAIVSLNRDTVEFEWRRKRQVENAGDGNPLLNWSEFAGFATELLLADFRSMVKRDALPDSNVPSFVHIHPHAFKKHNSFLTPYGGMRRCALKTYFKAVIEGFYSDEVPQQCPIPCPSYESEEEAQAHEDEQTPFLLNVPIAVDIGGTFAKVVYVQPPGDFKVPHYVVHEAGELPDGFSGRMLHLLKNPKDAKKLLTQDPSSTVGSIRLAKMSSKCIPDFMSYLVESGMLGLYSEKYRNVLRVTGGGAFKYAALASKEMKVCFSVVKEMSAVVHGLGAIIRTAPEAIFTVDPITGDRHPHRLKSSSGEAFSPYPCLLVNIGSGISIIKCIGPDGSHIRIGGSPLGGATFWGLVRSMTNVSSWEEIMEAMRLDGPGDNKNVDLLVGDIYGYNAKDLPAMLSVDTVASTFGKVGTERFYEKVDTAERFHTSSSDDLSSALSSTPSSSTTSRENNISALSFRGKTSEIDIVRSLLNMISSNVTQLAYLHSRVQDVHNILFAGGFVRNNPIVWSHISSSMGYWSKGECHAHFLRHDSHLGALGAAINTDEEVS</sequence>
<keyword evidence="2" id="KW-0067">ATP-binding</keyword>
<evidence type="ECO:0000256" key="2">
    <source>
        <dbReference type="ARBA" id="ARBA00022840"/>
    </source>
</evidence>
<dbReference type="Gene3D" id="6.10.10.60">
    <property type="match status" value="1"/>
</dbReference>
<dbReference type="InterPro" id="IPR004567">
    <property type="entry name" value="Type_II_PanK"/>
</dbReference>
<feature type="domain" description="AMP-dependent synthetase/ligase" evidence="5">
    <location>
        <begin position="479"/>
        <end position="561"/>
    </location>
</feature>
<gene>
    <name evidence="7" type="ORF">TCIL3000_0_00870</name>
</gene>
<evidence type="ECO:0000256" key="4">
    <source>
        <dbReference type="SAM" id="MobiDB-lite"/>
    </source>
</evidence>
<accession>F9WET9</accession>
<evidence type="ECO:0000256" key="3">
    <source>
        <dbReference type="ARBA" id="ARBA00022993"/>
    </source>
</evidence>
<dbReference type="Pfam" id="PF03630">
    <property type="entry name" value="Fumble"/>
    <property type="match status" value="1"/>
</dbReference>
<feature type="region of interest" description="Disordered" evidence="4">
    <location>
        <begin position="1348"/>
        <end position="1371"/>
    </location>
</feature>
<dbReference type="InterPro" id="IPR042099">
    <property type="entry name" value="ANL_N_sf"/>
</dbReference>
<feature type="compositionally biased region" description="Low complexity" evidence="4">
    <location>
        <begin position="1348"/>
        <end position="1368"/>
    </location>
</feature>
<dbReference type="PANTHER" id="PTHR12280:SF20">
    <property type="entry name" value="4'-PHOSPHOPANTETHEINE PHOSPHATASE"/>
    <property type="match status" value="1"/>
</dbReference>
<dbReference type="InterPro" id="IPR036691">
    <property type="entry name" value="Endo/exonu/phosph_ase_sf"/>
</dbReference>
<dbReference type="Gene3D" id="3.60.10.10">
    <property type="entry name" value="Endonuclease/exonuclease/phosphatase"/>
    <property type="match status" value="1"/>
</dbReference>
<keyword evidence="8" id="KW-1185">Reference proteome</keyword>
<dbReference type="Gene3D" id="3.40.50.12780">
    <property type="entry name" value="N-terminal domain of ligase-like"/>
    <property type="match status" value="1"/>
</dbReference>
<feature type="domain" description="Inositol polyphosphate-related phosphatase" evidence="6">
    <location>
        <begin position="37"/>
        <end position="335"/>
    </location>
</feature>
<dbReference type="SUPFAM" id="SSF56801">
    <property type="entry name" value="Acetyl-CoA synthetase-like"/>
    <property type="match status" value="1"/>
</dbReference>
<dbReference type="Pfam" id="PF22669">
    <property type="entry name" value="Exo_endo_phos2"/>
    <property type="match status" value="1"/>
</dbReference>
<dbReference type="GO" id="GO:0005829">
    <property type="term" value="C:cytosol"/>
    <property type="evidence" value="ECO:0007669"/>
    <property type="project" value="TreeGrafter"/>
</dbReference>
<dbReference type="InterPro" id="IPR000873">
    <property type="entry name" value="AMP-dep_synth/lig_dom"/>
</dbReference>
<dbReference type="Gene3D" id="3.30.420.40">
    <property type="match status" value="1"/>
</dbReference>
<evidence type="ECO:0000259" key="6">
    <source>
        <dbReference type="Pfam" id="PF22669"/>
    </source>
</evidence>
<dbReference type="GO" id="GO:0005524">
    <property type="term" value="F:ATP binding"/>
    <property type="evidence" value="ECO:0007669"/>
    <property type="project" value="UniProtKB-KW"/>
</dbReference>
<reference evidence="8" key="1">
    <citation type="submission" date="2011-07" db="EMBL/GenBank/DDBJ databases">
        <title>Divergent evolution of antigenic variation in African trypanosomes.</title>
        <authorList>
            <person name="Jackson A.P."/>
            <person name="Berry A."/>
            <person name="Allison H.C."/>
            <person name="Burton P."/>
            <person name="Anderson J."/>
            <person name="Aslett M."/>
            <person name="Brown R."/>
            <person name="Corton N."/>
            <person name="Harris D."/>
            <person name="Hauser H."/>
            <person name="Gamble J."/>
            <person name="Gilderthorp R."/>
            <person name="McQuillan J."/>
            <person name="Quail M.A."/>
            <person name="Sanders M."/>
            <person name="Van Tonder A."/>
            <person name="Ginger M.L."/>
            <person name="Donelson J.E."/>
            <person name="Field M.C."/>
            <person name="Barry J.D."/>
            <person name="Berriman M."/>
            <person name="Hertz-Fowler C."/>
        </authorList>
    </citation>
    <scope>NUCLEOTIDE SEQUENCE [LARGE SCALE GENOMIC DNA]</scope>
    <source>
        <strain evidence="8">IL3000</strain>
    </source>
</reference>
<dbReference type="Pfam" id="PF00501">
    <property type="entry name" value="AMP-binding"/>
    <property type="match status" value="1"/>
</dbReference>
<dbReference type="Proteomes" id="UP000000702">
    <property type="component" value="Unassembled WGS sequence"/>
</dbReference>
<evidence type="ECO:0000313" key="7">
    <source>
        <dbReference type="EMBL" id="CCD15805.1"/>
    </source>
</evidence>
<dbReference type="EMBL" id="CAEQ01002062">
    <property type="protein sequence ID" value="CCD15805.1"/>
    <property type="molecule type" value="Genomic_DNA"/>
</dbReference>
<keyword evidence="3" id="KW-0173">Coenzyme A biosynthesis</keyword>
<evidence type="ECO:0000313" key="8">
    <source>
        <dbReference type="Proteomes" id="UP000000702"/>
    </source>
</evidence>
<dbReference type="VEuPathDB" id="TriTrypDB:TcIL3000_0_00870"/>
<evidence type="ECO:0000256" key="1">
    <source>
        <dbReference type="ARBA" id="ARBA00022741"/>
    </source>
</evidence>
<protein>
    <submittedName>
        <fullName evidence="7">WGS project CAEQ00000000 data, annotated contig 31</fullName>
    </submittedName>
</protein>
<organism evidence="7 8">
    <name type="scientific">Trypanosoma congolense (strain IL3000)</name>
    <dbReference type="NCBI Taxonomy" id="1068625"/>
    <lineage>
        <taxon>Eukaryota</taxon>
        <taxon>Discoba</taxon>
        <taxon>Euglenozoa</taxon>
        <taxon>Kinetoplastea</taxon>
        <taxon>Metakinetoplastina</taxon>
        <taxon>Trypanosomatida</taxon>
        <taxon>Trypanosomatidae</taxon>
        <taxon>Trypanosoma</taxon>
        <taxon>Nannomonas</taxon>
    </lineage>
</organism>
<dbReference type="SUPFAM" id="SSF53067">
    <property type="entry name" value="Actin-like ATPase domain"/>
    <property type="match status" value="2"/>
</dbReference>
<name>F9WET9_TRYCI</name>
<comment type="caution">
    <text evidence="7">The sequence shown here is derived from an EMBL/GenBank/DDBJ whole genome shotgun (WGS) entry which is preliminary data.</text>
</comment>
<keyword evidence="1" id="KW-0547">Nucleotide-binding</keyword>
<dbReference type="GO" id="GO:0004594">
    <property type="term" value="F:pantothenate kinase activity"/>
    <property type="evidence" value="ECO:0007669"/>
    <property type="project" value="TreeGrafter"/>
</dbReference>
<dbReference type="Gene3D" id="3.30.420.510">
    <property type="match status" value="1"/>
</dbReference>
<dbReference type="GO" id="GO:0015937">
    <property type="term" value="P:coenzyme A biosynthetic process"/>
    <property type="evidence" value="ECO:0007669"/>
    <property type="project" value="UniProtKB-KW"/>
</dbReference>
<dbReference type="GO" id="GO:0046856">
    <property type="term" value="P:phosphatidylinositol dephosphorylation"/>
    <property type="evidence" value="ECO:0007669"/>
    <property type="project" value="InterPro"/>
</dbReference>
<dbReference type="OMA" id="YQHERIE"/>
<reference evidence="7 8" key="2">
    <citation type="journal article" date="2012" name="Proc. Natl. Acad. Sci. U.S.A.">
        <title>Antigenic diversity is generated by distinct evolutionary mechanisms in African trypanosome species.</title>
        <authorList>
            <person name="Jackson A.P."/>
            <person name="Berry A."/>
            <person name="Aslett M."/>
            <person name="Allison H.C."/>
            <person name="Burton P."/>
            <person name="Vavrova-Anderson J."/>
            <person name="Brown R."/>
            <person name="Browne H."/>
            <person name="Corton N."/>
            <person name="Hauser H."/>
            <person name="Gamble J."/>
            <person name="Gilderthorp R."/>
            <person name="Marcello L."/>
            <person name="McQuillan J."/>
            <person name="Otto T.D."/>
            <person name="Quail M.A."/>
            <person name="Sanders M.J."/>
            <person name="van Tonder A."/>
            <person name="Ginger M.L."/>
            <person name="Field M.C."/>
            <person name="Barry J.D."/>
            <person name="Hertz-Fowler C."/>
            <person name="Berriman M."/>
        </authorList>
    </citation>
    <scope>NUCLEOTIDE SEQUENCE [LARGE SCALE GENOMIC DNA]</scope>
    <source>
        <strain evidence="7 8">IL3000</strain>
    </source>
</reference>
<dbReference type="GO" id="GO:0005634">
    <property type="term" value="C:nucleus"/>
    <property type="evidence" value="ECO:0007669"/>
    <property type="project" value="TreeGrafter"/>
</dbReference>